<dbReference type="AlphaFoldDB" id="A0A6A5U5W0"/>
<organism evidence="3 4">
    <name type="scientific">Byssothecium circinans</name>
    <dbReference type="NCBI Taxonomy" id="147558"/>
    <lineage>
        <taxon>Eukaryota</taxon>
        <taxon>Fungi</taxon>
        <taxon>Dikarya</taxon>
        <taxon>Ascomycota</taxon>
        <taxon>Pezizomycotina</taxon>
        <taxon>Dothideomycetes</taxon>
        <taxon>Pleosporomycetidae</taxon>
        <taxon>Pleosporales</taxon>
        <taxon>Massarineae</taxon>
        <taxon>Massarinaceae</taxon>
        <taxon>Byssothecium</taxon>
    </lineage>
</organism>
<evidence type="ECO:0000313" key="4">
    <source>
        <dbReference type="Proteomes" id="UP000800035"/>
    </source>
</evidence>
<sequence>MLWEDPRVTSSHPSTLLALVFLGGAWSKTTTDSIAKVVIGSVDLRDLGRGTSRPASPHASRFSTGSRVTM</sequence>
<feature type="compositionally biased region" description="Polar residues" evidence="1">
    <location>
        <begin position="61"/>
        <end position="70"/>
    </location>
</feature>
<dbReference type="Proteomes" id="UP000800035">
    <property type="component" value="Unassembled WGS sequence"/>
</dbReference>
<feature type="region of interest" description="Disordered" evidence="1">
    <location>
        <begin position="46"/>
        <end position="70"/>
    </location>
</feature>
<name>A0A6A5U5W0_9PLEO</name>
<evidence type="ECO:0000256" key="2">
    <source>
        <dbReference type="SAM" id="SignalP"/>
    </source>
</evidence>
<accession>A0A6A5U5W0</accession>
<feature type="chain" id="PRO_5025592926" evidence="2">
    <location>
        <begin position="28"/>
        <end position="70"/>
    </location>
</feature>
<evidence type="ECO:0000313" key="3">
    <source>
        <dbReference type="EMBL" id="KAF1960281.1"/>
    </source>
</evidence>
<feature type="signal peptide" evidence="2">
    <location>
        <begin position="1"/>
        <end position="27"/>
    </location>
</feature>
<gene>
    <name evidence="3" type="ORF">CC80DRAFT_290000</name>
</gene>
<keyword evidence="4" id="KW-1185">Reference proteome</keyword>
<dbReference type="EMBL" id="ML976983">
    <property type="protein sequence ID" value="KAF1960281.1"/>
    <property type="molecule type" value="Genomic_DNA"/>
</dbReference>
<evidence type="ECO:0000256" key="1">
    <source>
        <dbReference type="SAM" id="MobiDB-lite"/>
    </source>
</evidence>
<proteinExistence type="predicted"/>
<keyword evidence="2" id="KW-0732">Signal</keyword>
<reference evidence="3" key="1">
    <citation type="journal article" date="2020" name="Stud. Mycol.">
        <title>101 Dothideomycetes genomes: a test case for predicting lifestyles and emergence of pathogens.</title>
        <authorList>
            <person name="Haridas S."/>
            <person name="Albert R."/>
            <person name="Binder M."/>
            <person name="Bloem J."/>
            <person name="Labutti K."/>
            <person name="Salamov A."/>
            <person name="Andreopoulos B."/>
            <person name="Baker S."/>
            <person name="Barry K."/>
            <person name="Bills G."/>
            <person name="Bluhm B."/>
            <person name="Cannon C."/>
            <person name="Castanera R."/>
            <person name="Culley D."/>
            <person name="Daum C."/>
            <person name="Ezra D."/>
            <person name="Gonzalez J."/>
            <person name="Henrissat B."/>
            <person name="Kuo A."/>
            <person name="Liang C."/>
            <person name="Lipzen A."/>
            <person name="Lutzoni F."/>
            <person name="Magnuson J."/>
            <person name="Mondo S."/>
            <person name="Nolan M."/>
            <person name="Ohm R."/>
            <person name="Pangilinan J."/>
            <person name="Park H.-J."/>
            <person name="Ramirez L."/>
            <person name="Alfaro M."/>
            <person name="Sun H."/>
            <person name="Tritt A."/>
            <person name="Yoshinaga Y."/>
            <person name="Zwiers L.-H."/>
            <person name="Turgeon B."/>
            <person name="Goodwin S."/>
            <person name="Spatafora J."/>
            <person name="Crous P."/>
            <person name="Grigoriev I."/>
        </authorList>
    </citation>
    <scope>NUCLEOTIDE SEQUENCE</scope>
    <source>
        <strain evidence="3">CBS 675.92</strain>
    </source>
</reference>
<protein>
    <submittedName>
        <fullName evidence="3">Uncharacterized protein</fullName>
    </submittedName>
</protein>